<keyword evidence="3" id="KW-1185">Reference proteome</keyword>
<evidence type="ECO:0000313" key="2">
    <source>
        <dbReference type="EMBL" id="MDM4017811.1"/>
    </source>
</evidence>
<evidence type="ECO:0000259" key="1">
    <source>
        <dbReference type="Pfam" id="PF13649"/>
    </source>
</evidence>
<dbReference type="GO" id="GO:0008168">
    <property type="term" value="F:methyltransferase activity"/>
    <property type="evidence" value="ECO:0007669"/>
    <property type="project" value="UniProtKB-KW"/>
</dbReference>
<organism evidence="2 3">
    <name type="scientific">Roseiconus lacunae</name>
    <dbReference type="NCBI Taxonomy" id="2605694"/>
    <lineage>
        <taxon>Bacteria</taxon>
        <taxon>Pseudomonadati</taxon>
        <taxon>Planctomycetota</taxon>
        <taxon>Planctomycetia</taxon>
        <taxon>Pirellulales</taxon>
        <taxon>Pirellulaceae</taxon>
        <taxon>Roseiconus</taxon>
    </lineage>
</organism>
<sequence>MVGLIETLSELLSEHPLDLSCTRRTIDLGCGEGSFGKALFDDCPETFCGIDLSKRAIRLAARQWPDATWVLANADRVLPFADGTAGRLMSLFGRRPVTEIARVLCDDGQCMIAVPGEEDLIELRELVQTVGKRRSRWKAIVDEFADVGFKLQRQATWRHSVELDQPTIADALAMTYRAVRHSQHSRIQSVEQMNVTLHADLMVFQR</sequence>
<keyword evidence="2" id="KW-0808">Transferase</keyword>
<proteinExistence type="predicted"/>
<protein>
    <submittedName>
        <fullName evidence="2">Methyltransferase domain-containing protein</fullName>
    </submittedName>
</protein>
<dbReference type="InterPro" id="IPR029063">
    <property type="entry name" value="SAM-dependent_MTases_sf"/>
</dbReference>
<keyword evidence="2" id="KW-0489">Methyltransferase</keyword>
<dbReference type="SUPFAM" id="SSF53335">
    <property type="entry name" value="S-adenosyl-L-methionine-dependent methyltransferases"/>
    <property type="match status" value="1"/>
</dbReference>
<dbReference type="RefSeq" id="WP_289165359.1">
    <property type="nucleotide sequence ID" value="NZ_JASZZN010000016.1"/>
</dbReference>
<evidence type="ECO:0000313" key="3">
    <source>
        <dbReference type="Proteomes" id="UP001239462"/>
    </source>
</evidence>
<dbReference type="GO" id="GO:0032259">
    <property type="term" value="P:methylation"/>
    <property type="evidence" value="ECO:0007669"/>
    <property type="project" value="UniProtKB-KW"/>
</dbReference>
<reference evidence="2 3" key="1">
    <citation type="submission" date="2023-06" db="EMBL/GenBank/DDBJ databases">
        <title>Roseiconus lacunae JC819 isolated from Gulf of Mannar region, Tamil Nadu.</title>
        <authorList>
            <person name="Pk S."/>
            <person name="Ch S."/>
            <person name="Ch V.R."/>
        </authorList>
    </citation>
    <scope>NUCLEOTIDE SEQUENCE [LARGE SCALE GENOMIC DNA]</scope>
    <source>
        <strain evidence="2 3">JC819</strain>
    </source>
</reference>
<dbReference type="Pfam" id="PF13649">
    <property type="entry name" value="Methyltransf_25"/>
    <property type="match status" value="1"/>
</dbReference>
<dbReference type="EMBL" id="JASZZN010000016">
    <property type="protein sequence ID" value="MDM4017811.1"/>
    <property type="molecule type" value="Genomic_DNA"/>
</dbReference>
<dbReference type="Proteomes" id="UP001239462">
    <property type="component" value="Unassembled WGS sequence"/>
</dbReference>
<dbReference type="Gene3D" id="3.40.50.150">
    <property type="entry name" value="Vaccinia Virus protein VP39"/>
    <property type="match status" value="1"/>
</dbReference>
<gene>
    <name evidence="2" type="ORF">QTN89_20350</name>
</gene>
<name>A0ABT7PMU9_9BACT</name>
<dbReference type="CDD" id="cd02440">
    <property type="entry name" value="AdoMet_MTases"/>
    <property type="match status" value="1"/>
</dbReference>
<accession>A0ABT7PMU9</accession>
<dbReference type="InterPro" id="IPR041698">
    <property type="entry name" value="Methyltransf_25"/>
</dbReference>
<feature type="domain" description="Methyltransferase" evidence="1">
    <location>
        <begin position="27"/>
        <end position="92"/>
    </location>
</feature>
<comment type="caution">
    <text evidence="2">The sequence shown here is derived from an EMBL/GenBank/DDBJ whole genome shotgun (WGS) entry which is preliminary data.</text>
</comment>